<feature type="domain" description="Glycosyl hydrolase family 13 catalytic" evidence="1">
    <location>
        <begin position="16"/>
        <end position="419"/>
    </location>
</feature>
<dbReference type="InterPro" id="IPR045857">
    <property type="entry name" value="O16G_dom_2"/>
</dbReference>
<protein>
    <submittedName>
        <fullName evidence="2">Alpha-amylase family protein</fullName>
    </submittedName>
</protein>
<proteinExistence type="predicted"/>
<dbReference type="Gene3D" id="3.90.400.10">
    <property type="entry name" value="Oligo-1,6-glucosidase, Domain 2"/>
    <property type="match status" value="1"/>
</dbReference>
<organism evidence="2 3">
    <name type="scientific">Haladaptatus pallidirubidus</name>
    <dbReference type="NCBI Taxonomy" id="1008152"/>
    <lineage>
        <taxon>Archaea</taxon>
        <taxon>Methanobacteriati</taxon>
        <taxon>Methanobacteriota</taxon>
        <taxon>Stenosarchaea group</taxon>
        <taxon>Halobacteria</taxon>
        <taxon>Halobacteriales</taxon>
        <taxon>Haladaptataceae</taxon>
        <taxon>Haladaptatus</taxon>
    </lineage>
</organism>
<dbReference type="RefSeq" id="WP_227779200.1">
    <property type="nucleotide sequence ID" value="NZ_BAABKX010000030.1"/>
</dbReference>
<evidence type="ECO:0000313" key="2">
    <source>
        <dbReference type="EMBL" id="GAA5065998.1"/>
    </source>
</evidence>
<gene>
    <name evidence="2" type="ORF">GCM10025751_57490</name>
</gene>
<dbReference type="AlphaFoldDB" id="A0AAV3USL6"/>
<sequence>MQEIESTWYQDATIYSVDLKVFQDTDENGIGDFQGLIDRLDYFSKLGIDCIWLLPFYPSPGRDNGYDVMDYYGVDPQLGTLGDFVEFVRAADDRGIRVIIDFVVNHTSDQHPWFQAARSDPNSKYRDFYLWADEKPQIRPDRGPVFPGEEDHVWSYDNEADAYYYHRFYHFQPDLNIANQAVREEAKKILGFWLELGVAGFRIDAAGLLTQTKGLTEEPLNDPHSFLKELREFVSRRRSDAVLLAEADTPPAELGEYFGESDEMHLLLNFQLNAHILLALARGESAPLTSVLKELPDPSKNAGWANFLRNLDELNIGALTEAEQADVYEEFAPDETMRIYDRGIRRRLAPILDGNDKHIKLAYSLLFSLPGTPIIVYGDEIGMGEDLDQPGRFAVRTPMQWTDAPNAGFSTADPDDLIRPIISDETYAPTEVNVADRLADPNSLLNWISYLIRTYNEFPALARGDGTILNVDHPAVFAHASSLAGETMVTVHNLSDESATITLPLNSNPTPVFGDANFGPDGDSLHISLSSYGYCWFQL</sequence>
<comment type="caution">
    <text evidence="2">The sequence shown here is derived from an EMBL/GenBank/DDBJ whole genome shotgun (WGS) entry which is preliminary data.</text>
</comment>
<keyword evidence="3" id="KW-1185">Reference proteome</keyword>
<evidence type="ECO:0000313" key="3">
    <source>
        <dbReference type="Proteomes" id="UP001501729"/>
    </source>
</evidence>
<dbReference type="Pfam" id="PF16657">
    <property type="entry name" value="Malt_amylase_C"/>
    <property type="match status" value="1"/>
</dbReference>
<dbReference type="InterPro" id="IPR017853">
    <property type="entry name" value="GH"/>
</dbReference>
<dbReference type="GeneID" id="68617359"/>
<dbReference type="GO" id="GO:0005975">
    <property type="term" value="P:carbohydrate metabolic process"/>
    <property type="evidence" value="ECO:0007669"/>
    <property type="project" value="InterPro"/>
</dbReference>
<dbReference type="SMART" id="SM00642">
    <property type="entry name" value="Aamy"/>
    <property type="match status" value="1"/>
</dbReference>
<name>A0AAV3USL6_9EURY</name>
<dbReference type="EMBL" id="BAABKX010000030">
    <property type="protein sequence ID" value="GAA5065998.1"/>
    <property type="molecule type" value="Genomic_DNA"/>
</dbReference>
<dbReference type="InterPro" id="IPR032091">
    <property type="entry name" value="Malt_amylase-like_C"/>
</dbReference>
<dbReference type="InterPro" id="IPR006047">
    <property type="entry name" value="GH13_cat_dom"/>
</dbReference>
<dbReference type="Gene3D" id="3.20.20.80">
    <property type="entry name" value="Glycosidases"/>
    <property type="match status" value="1"/>
</dbReference>
<dbReference type="InterPro" id="IPR013780">
    <property type="entry name" value="Glyco_hydro_b"/>
</dbReference>
<accession>A0AAV3USL6</accession>
<dbReference type="PANTHER" id="PTHR10357:SF219">
    <property type="entry name" value="MALTOSE ALPHA-D-GLUCOSYLTRANSFERASE"/>
    <property type="match status" value="1"/>
</dbReference>
<dbReference type="SUPFAM" id="SSF51445">
    <property type="entry name" value="(Trans)glycosidases"/>
    <property type="match status" value="1"/>
</dbReference>
<dbReference type="Gene3D" id="2.60.40.1180">
    <property type="entry name" value="Golgi alpha-mannosidase II"/>
    <property type="match status" value="1"/>
</dbReference>
<dbReference type="PANTHER" id="PTHR10357">
    <property type="entry name" value="ALPHA-AMYLASE FAMILY MEMBER"/>
    <property type="match status" value="1"/>
</dbReference>
<dbReference type="SUPFAM" id="SSF51011">
    <property type="entry name" value="Glycosyl hydrolase domain"/>
    <property type="match status" value="1"/>
</dbReference>
<dbReference type="Proteomes" id="UP001501729">
    <property type="component" value="Unassembled WGS sequence"/>
</dbReference>
<dbReference type="CDD" id="cd11334">
    <property type="entry name" value="AmyAc_TreS"/>
    <property type="match status" value="1"/>
</dbReference>
<dbReference type="Pfam" id="PF00128">
    <property type="entry name" value="Alpha-amylase"/>
    <property type="match status" value="1"/>
</dbReference>
<evidence type="ECO:0000259" key="1">
    <source>
        <dbReference type="SMART" id="SM00642"/>
    </source>
</evidence>
<reference evidence="2 3" key="1">
    <citation type="journal article" date="2019" name="Int. J. Syst. Evol. Microbiol.">
        <title>The Global Catalogue of Microorganisms (GCM) 10K type strain sequencing project: providing services to taxonomists for standard genome sequencing and annotation.</title>
        <authorList>
            <consortium name="The Broad Institute Genomics Platform"/>
            <consortium name="The Broad Institute Genome Sequencing Center for Infectious Disease"/>
            <person name="Wu L."/>
            <person name="Ma J."/>
        </authorList>
    </citation>
    <scope>NUCLEOTIDE SEQUENCE [LARGE SCALE GENOMIC DNA]</scope>
    <source>
        <strain evidence="2 3">JCM 17504</strain>
    </source>
</reference>